<gene>
    <name evidence="2" type="ORF">SAMN02927937_00211</name>
</gene>
<evidence type="ECO:0000313" key="2">
    <source>
        <dbReference type="EMBL" id="SEH56471.1"/>
    </source>
</evidence>
<dbReference type="AlphaFoldDB" id="A0A1H6J9Z7"/>
<dbReference type="STRING" id="1159016.SAMN02927937_00211"/>
<name>A0A1H6J9Z7_9FLAO</name>
<dbReference type="EMBL" id="FNXE01000002">
    <property type="protein sequence ID" value="SEH56471.1"/>
    <property type="molecule type" value="Genomic_DNA"/>
</dbReference>
<dbReference type="SUPFAM" id="SSF49464">
    <property type="entry name" value="Carboxypeptidase regulatory domain-like"/>
    <property type="match status" value="1"/>
</dbReference>
<organism evidence="2 3">
    <name type="scientific">Paenimyroides marinum</name>
    <dbReference type="NCBI Taxonomy" id="1159016"/>
    <lineage>
        <taxon>Bacteria</taxon>
        <taxon>Pseudomonadati</taxon>
        <taxon>Bacteroidota</taxon>
        <taxon>Flavobacteriia</taxon>
        <taxon>Flavobacteriales</taxon>
        <taxon>Flavobacteriaceae</taxon>
        <taxon>Paenimyroides</taxon>
    </lineage>
</organism>
<feature type="chain" id="PRO_5011496853" description="Carboxypeptidase-like protein" evidence="1">
    <location>
        <begin position="19"/>
        <end position="238"/>
    </location>
</feature>
<proteinExistence type="predicted"/>
<dbReference type="InterPro" id="IPR008969">
    <property type="entry name" value="CarboxyPept-like_regulatory"/>
</dbReference>
<evidence type="ECO:0008006" key="4">
    <source>
        <dbReference type="Google" id="ProtNLM"/>
    </source>
</evidence>
<sequence>MRYFAVLFFFLLSAANYAQEKNIQGTVYSELSYGPESNVNIINLSSLKVAQTSTDGVFTILANVNDTLHISSEGFRSLKIKVTNDWLKEGTMKIYIKDTSTVLDEVVINTLKLTGILSVDTKLIALADYPYYRDFGPTGYVPSYNQGLNPINGIYNAMKRNSRETKKINQIRKEVELIELMKKKYDREMVSALLDISKEEIVKILQRCNHSERFIYTASDYQIFNAVNECYANYKLGN</sequence>
<protein>
    <recommendedName>
        <fullName evidence="4">Carboxypeptidase-like protein</fullName>
    </recommendedName>
</protein>
<evidence type="ECO:0000256" key="1">
    <source>
        <dbReference type="SAM" id="SignalP"/>
    </source>
</evidence>
<accession>A0A1H6J9Z7</accession>
<keyword evidence="3" id="KW-1185">Reference proteome</keyword>
<evidence type="ECO:0000313" key="3">
    <source>
        <dbReference type="Proteomes" id="UP000199634"/>
    </source>
</evidence>
<reference evidence="2 3" key="1">
    <citation type="submission" date="2016-10" db="EMBL/GenBank/DDBJ databases">
        <authorList>
            <person name="de Groot N.N."/>
        </authorList>
    </citation>
    <scope>NUCLEOTIDE SEQUENCE [LARGE SCALE GENOMIC DNA]</scope>
    <source>
        <strain evidence="2 3">CGMCC 1.10825</strain>
    </source>
</reference>
<dbReference type="OrthoDB" id="1467339at2"/>
<keyword evidence="1" id="KW-0732">Signal</keyword>
<dbReference type="RefSeq" id="WP_091095436.1">
    <property type="nucleotide sequence ID" value="NZ_FNXE01000002.1"/>
</dbReference>
<feature type="signal peptide" evidence="1">
    <location>
        <begin position="1"/>
        <end position="18"/>
    </location>
</feature>
<dbReference type="Proteomes" id="UP000199634">
    <property type="component" value="Unassembled WGS sequence"/>
</dbReference>